<evidence type="ECO:0000256" key="7">
    <source>
        <dbReference type="ARBA" id="ARBA00047899"/>
    </source>
</evidence>
<dbReference type="PROSITE" id="PS50011">
    <property type="entry name" value="PROTEIN_KINASE_DOM"/>
    <property type="match status" value="1"/>
</dbReference>
<keyword evidence="11" id="KW-1185">Reference proteome</keyword>
<evidence type="ECO:0000256" key="2">
    <source>
        <dbReference type="ARBA" id="ARBA00022527"/>
    </source>
</evidence>
<evidence type="ECO:0000313" key="11">
    <source>
        <dbReference type="Proteomes" id="UP000001064"/>
    </source>
</evidence>
<keyword evidence="5" id="KW-0418">Kinase</keyword>
<dbReference type="SUPFAM" id="SSF56112">
    <property type="entry name" value="Protein kinase-like (PK-like)"/>
    <property type="match status" value="1"/>
</dbReference>
<accession>F0Z7Y0</accession>
<dbReference type="InterPro" id="IPR008271">
    <property type="entry name" value="Ser/Thr_kinase_AS"/>
</dbReference>
<dbReference type="EMBL" id="GL870949">
    <property type="protein sequence ID" value="EGC39923.1"/>
    <property type="molecule type" value="Genomic_DNA"/>
</dbReference>
<name>F0Z7Y0_DICPU</name>
<evidence type="ECO:0000256" key="6">
    <source>
        <dbReference type="ARBA" id="ARBA00022840"/>
    </source>
</evidence>
<dbReference type="PROSITE" id="PS00108">
    <property type="entry name" value="PROTEIN_KINASE_ST"/>
    <property type="match status" value="1"/>
</dbReference>
<dbReference type="PANTHER" id="PTHR24363">
    <property type="entry name" value="SERINE/THREONINE PROTEIN KINASE"/>
    <property type="match status" value="1"/>
</dbReference>
<dbReference type="eggNOG" id="KOG0192">
    <property type="taxonomic scope" value="Eukaryota"/>
</dbReference>
<keyword evidence="6" id="KW-0067">ATP-binding</keyword>
<dbReference type="InterPro" id="IPR011009">
    <property type="entry name" value="Kinase-like_dom_sf"/>
</dbReference>
<keyword evidence="3" id="KW-0808">Transferase</keyword>
<feature type="domain" description="Protein kinase" evidence="9">
    <location>
        <begin position="8"/>
        <end position="272"/>
    </location>
</feature>
<reference evidence="11" key="1">
    <citation type="journal article" date="2011" name="Genome Biol.">
        <title>Comparative genomics of the social amoebae Dictyostelium discoideum and Dictyostelium purpureum.</title>
        <authorList>
            <consortium name="US DOE Joint Genome Institute (JGI-PGF)"/>
            <person name="Sucgang R."/>
            <person name="Kuo A."/>
            <person name="Tian X."/>
            <person name="Salerno W."/>
            <person name="Parikh A."/>
            <person name="Feasley C.L."/>
            <person name="Dalin E."/>
            <person name="Tu H."/>
            <person name="Huang E."/>
            <person name="Barry K."/>
            <person name="Lindquist E."/>
            <person name="Shapiro H."/>
            <person name="Bruce D."/>
            <person name="Schmutz J."/>
            <person name="Salamov A."/>
            <person name="Fey P."/>
            <person name="Gaudet P."/>
            <person name="Anjard C."/>
            <person name="Babu M.M."/>
            <person name="Basu S."/>
            <person name="Bushmanova Y."/>
            <person name="van der Wel H."/>
            <person name="Katoh-Kurasawa M."/>
            <person name="Dinh C."/>
            <person name="Coutinho P.M."/>
            <person name="Saito T."/>
            <person name="Elias M."/>
            <person name="Schaap P."/>
            <person name="Kay R.R."/>
            <person name="Henrissat B."/>
            <person name="Eichinger L."/>
            <person name="Rivero F."/>
            <person name="Putnam N.H."/>
            <person name="West C.M."/>
            <person name="Loomis W.F."/>
            <person name="Chisholm R.L."/>
            <person name="Shaulsky G."/>
            <person name="Strassmann J.E."/>
            <person name="Queller D.C."/>
            <person name="Kuspa A."/>
            <person name="Grigoriev I.V."/>
        </authorList>
    </citation>
    <scope>NUCLEOTIDE SEQUENCE [LARGE SCALE GENOMIC DNA]</scope>
    <source>
        <strain evidence="11">QSDP1</strain>
    </source>
</reference>
<dbReference type="GO" id="GO:0004674">
    <property type="term" value="F:protein serine/threonine kinase activity"/>
    <property type="evidence" value="ECO:0000318"/>
    <property type="project" value="GO_Central"/>
</dbReference>
<dbReference type="Proteomes" id="UP000001064">
    <property type="component" value="Unassembled WGS sequence"/>
</dbReference>
<dbReference type="InParanoid" id="F0Z7Y0"/>
<dbReference type="Pfam" id="PF00069">
    <property type="entry name" value="Pkinase"/>
    <property type="match status" value="1"/>
</dbReference>
<dbReference type="EC" id="2.7.11.1" evidence="1"/>
<dbReference type="GeneID" id="10509457"/>
<evidence type="ECO:0000256" key="1">
    <source>
        <dbReference type="ARBA" id="ARBA00012513"/>
    </source>
</evidence>
<dbReference type="GO" id="GO:0005524">
    <property type="term" value="F:ATP binding"/>
    <property type="evidence" value="ECO:0007669"/>
    <property type="project" value="UniProtKB-KW"/>
</dbReference>
<evidence type="ECO:0000256" key="3">
    <source>
        <dbReference type="ARBA" id="ARBA00022679"/>
    </source>
</evidence>
<organism evidence="10 11">
    <name type="scientific">Dictyostelium purpureum</name>
    <name type="common">Slime mold</name>
    <dbReference type="NCBI Taxonomy" id="5786"/>
    <lineage>
        <taxon>Eukaryota</taxon>
        <taxon>Amoebozoa</taxon>
        <taxon>Evosea</taxon>
        <taxon>Eumycetozoa</taxon>
        <taxon>Dictyostelia</taxon>
        <taxon>Dictyosteliales</taxon>
        <taxon>Dictyosteliaceae</taxon>
        <taxon>Dictyostelium</taxon>
    </lineage>
</organism>
<dbReference type="CDD" id="cd00180">
    <property type="entry name" value="PKc"/>
    <property type="match status" value="1"/>
</dbReference>
<protein>
    <recommendedName>
        <fullName evidence="1">non-specific serine/threonine protein kinase</fullName>
        <ecNumber evidence="1">2.7.11.1</ecNumber>
    </recommendedName>
</protein>
<dbReference type="OMA" id="CSNESTE"/>
<gene>
    <name evidence="10" type="ORF">DICPUDRAFT_74505</name>
</gene>
<evidence type="ECO:0000259" key="9">
    <source>
        <dbReference type="PROSITE" id="PS50011"/>
    </source>
</evidence>
<keyword evidence="4" id="KW-0547">Nucleotide-binding</keyword>
<evidence type="ECO:0000313" key="10">
    <source>
        <dbReference type="EMBL" id="EGC39923.1"/>
    </source>
</evidence>
<dbReference type="RefSeq" id="XP_003283552.1">
    <property type="nucleotide sequence ID" value="XM_003283504.1"/>
</dbReference>
<evidence type="ECO:0000256" key="8">
    <source>
        <dbReference type="ARBA" id="ARBA00048679"/>
    </source>
</evidence>
<dbReference type="SMART" id="SM00220">
    <property type="entry name" value="S_TKc"/>
    <property type="match status" value="1"/>
</dbReference>
<comment type="catalytic activity">
    <reaction evidence="8">
        <text>L-seryl-[protein] + ATP = O-phospho-L-seryl-[protein] + ADP + H(+)</text>
        <dbReference type="Rhea" id="RHEA:17989"/>
        <dbReference type="Rhea" id="RHEA-COMP:9863"/>
        <dbReference type="Rhea" id="RHEA-COMP:11604"/>
        <dbReference type="ChEBI" id="CHEBI:15378"/>
        <dbReference type="ChEBI" id="CHEBI:29999"/>
        <dbReference type="ChEBI" id="CHEBI:30616"/>
        <dbReference type="ChEBI" id="CHEBI:83421"/>
        <dbReference type="ChEBI" id="CHEBI:456216"/>
        <dbReference type="EC" id="2.7.11.1"/>
    </reaction>
</comment>
<dbReference type="PANTHER" id="PTHR24363:SF0">
    <property type="entry name" value="SERINE_THREONINE KINASE LIKE DOMAIN CONTAINING 1"/>
    <property type="match status" value="1"/>
</dbReference>
<dbReference type="VEuPathDB" id="AmoebaDB:DICPUDRAFT_74505"/>
<sequence length="1122" mass="134152">MKEYNNKYYKVRKLSSNLDRVIYLYENIQEKKLYICKRIKLFNLETLNDSEIGLEKNFTQSVNQELKFLKRYSNKEKYPHLNIIQYIEDFITIKPNKDYYHLNIITEFYENGDLSKLKRFSFYNFFYLLVKILIILEQFKEDKVVHRDIKPENIFFRTLIGPNRITGEPEYEFYLGDLGSSRIILGLTQDGRFTQEGTNQFIAPEVIEGNYTSNVDVYSLGVTLLKLYENTSSEFYNKVFFEIFKRMANEDEYQRPQPSQILEFICKHYEFLRLTSGDFFHRNLKESLDFVNQKYNFFEKSTSTSPIEFNLNSFYNFNNQSLNFYYNSNNNNGFDITKDYKCISCIDILNSHQYYIIIDGKYFSLFSVKSFISDKNSVMKQHFDQMFSEEMFSFYFMECSKVFPLEPNKVELYDINATDDENNYYLIVNPTENTLKQISIQNPNAITKKIQLILLFKLILLFFQIFEKGDIKMLYLYFHFLNGFQVFLTNKKETTKDEENQEPFNDVRFSILSTFADPTEKLPNFIDMVFKVYSIETKDPVIDKIYDYFSTTFEKAETPVYFQYKYIYQILENEKERLINENKYLMEYYDKLDTSYNNILKKISISETFVINPVKQFHKKSNIHIPIYIVYLEGEVFGAISRVASDKFINFIELVNPILENIQFEPLLKPSKKTHFDLLLYDLPTKLKECVNQYSDWEIKRSMFTDEEKNNYFMKLAKKHLNNLIQLKSIKDYKFIYGLETIIIGEEIFYFFDYFGGSPFSIVGSIYDIALYFFGQEDSCQQLLNLNFFKYLNILFCYSVMVDQGHSKIEYSPSDGLYYLNKLSINSNDNNNNDNLTNYSKITIGSIKYNILEILNLNHHKDNDIYFDYKTMILLLETTDTNEKIYCIRKQKKEHLTEDIIDEVKFEEIDNNKFKEFNDQIIVPCYIVQDINTSYYFFKSELKIKSIEDIIEKDYNDISIIRSLLYYFEYFVSNPSNSNQVILIKSKSVLDQQTEDFLIILDISYFIRRVYGFYIESIYPNWEKYISTVYSGKSLYSNYFIINKNKILNDITSLEIIQRNNDKIDVIIGYDIIFNIIEIKKIKENVHLVKINDKFYIRKITGSIRETKEIKNENDKTYELKF</sequence>
<dbReference type="AlphaFoldDB" id="F0Z7Y0"/>
<dbReference type="InterPro" id="IPR000719">
    <property type="entry name" value="Prot_kinase_dom"/>
</dbReference>
<dbReference type="KEGG" id="dpp:DICPUDRAFT_74505"/>
<dbReference type="Gene3D" id="1.10.510.10">
    <property type="entry name" value="Transferase(Phosphotransferase) domain 1"/>
    <property type="match status" value="1"/>
</dbReference>
<proteinExistence type="predicted"/>
<dbReference type="OrthoDB" id="4062651at2759"/>
<dbReference type="FunCoup" id="F0Z7Y0">
    <property type="interactions" value="722"/>
</dbReference>
<evidence type="ECO:0000256" key="4">
    <source>
        <dbReference type="ARBA" id="ARBA00022741"/>
    </source>
</evidence>
<keyword evidence="2" id="KW-0723">Serine/threonine-protein kinase</keyword>
<evidence type="ECO:0000256" key="5">
    <source>
        <dbReference type="ARBA" id="ARBA00022777"/>
    </source>
</evidence>
<comment type="catalytic activity">
    <reaction evidence="7">
        <text>L-threonyl-[protein] + ATP = O-phospho-L-threonyl-[protein] + ADP + H(+)</text>
        <dbReference type="Rhea" id="RHEA:46608"/>
        <dbReference type="Rhea" id="RHEA-COMP:11060"/>
        <dbReference type="Rhea" id="RHEA-COMP:11605"/>
        <dbReference type="ChEBI" id="CHEBI:15378"/>
        <dbReference type="ChEBI" id="CHEBI:30013"/>
        <dbReference type="ChEBI" id="CHEBI:30616"/>
        <dbReference type="ChEBI" id="CHEBI:61977"/>
        <dbReference type="ChEBI" id="CHEBI:456216"/>
        <dbReference type="EC" id="2.7.11.1"/>
    </reaction>
</comment>